<dbReference type="Gene3D" id="3.30.565.10">
    <property type="entry name" value="Histidine kinase-like ATPase, C-terminal domain"/>
    <property type="match status" value="1"/>
</dbReference>
<evidence type="ECO:0000256" key="5">
    <source>
        <dbReference type="ARBA" id="ARBA00022553"/>
    </source>
</evidence>
<dbReference type="PANTHER" id="PTHR45528">
    <property type="entry name" value="SENSOR HISTIDINE KINASE CPXA"/>
    <property type="match status" value="1"/>
</dbReference>
<evidence type="ECO:0000256" key="9">
    <source>
        <dbReference type="ARBA" id="ARBA00022777"/>
    </source>
</evidence>
<dbReference type="Pfam" id="PF00672">
    <property type="entry name" value="HAMP"/>
    <property type="match status" value="1"/>
</dbReference>
<dbReference type="Proteomes" id="UP000275137">
    <property type="component" value="Unassembled WGS sequence"/>
</dbReference>
<dbReference type="SMART" id="SM00387">
    <property type="entry name" value="HATPase_c"/>
    <property type="match status" value="1"/>
</dbReference>
<feature type="domain" description="Histidine kinase" evidence="15">
    <location>
        <begin position="230"/>
        <end position="440"/>
    </location>
</feature>
<evidence type="ECO:0000256" key="13">
    <source>
        <dbReference type="ARBA" id="ARBA00023136"/>
    </source>
</evidence>
<comment type="subcellular location">
    <subcellularLocation>
        <location evidence="2">Cell membrane</location>
        <topology evidence="2">Multi-pass membrane protein</topology>
    </subcellularLocation>
</comment>
<dbReference type="EC" id="2.7.13.3" evidence="3"/>
<dbReference type="SMART" id="SM00388">
    <property type="entry name" value="HisKA"/>
    <property type="match status" value="1"/>
</dbReference>
<dbReference type="PANTHER" id="PTHR45528:SF1">
    <property type="entry name" value="SENSOR HISTIDINE KINASE CPXA"/>
    <property type="match status" value="1"/>
</dbReference>
<dbReference type="InterPro" id="IPR036097">
    <property type="entry name" value="HisK_dim/P_sf"/>
</dbReference>
<dbReference type="GO" id="GO:0000155">
    <property type="term" value="F:phosphorelay sensor kinase activity"/>
    <property type="evidence" value="ECO:0007669"/>
    <property type="project" value="InterPro"/>
</dbReference>
<evidence type="ECO:0000259" key="15">
    <source>
        <dbReference type="PROSITE" id="PS50109"/>
    </source>
</evidence>
<comment type="caution">
    <text evidence="17">The sequence shown here is derived from an EMBL/GenBank/DDBJ whole genome shotgun (WGS) entry which is preliminary data.</text>
</comment>
<evidence type="ECO:0000256" key="3">
    <source>
        <dbReference type="ARBA" id="ARBA00012438"/>
    </source>
</evidence>
<dbReference type="InterPro" id="IPR036890">
    <property type="entry name" value="HATPase_C_sf"/>
</dbReference>
<evidence type="ECO:0000313" key="18">
    <source>
        <dbReference type="Proteomes" id="UP000275137"/>
    </source>
</evidence>
<dbReference type="Pfam" id="PF02518">
    <property type="entry name" value="HATPase_c"/>
    <property type="match status" value="1"/>
</dbReference>
<dbReference type="InterPro" id="IPR004358">
    <property type="entry name" value="Sig_transdc_His_kin-like_C"/>
</dbReference>
<evidence type="ECO:0000256" key="8">
    <source>
        <dbReference type="ARBA" id="ARBA00022741"/>
    </source>
</evidence>
<dbReference type="InterPro" id="IPR003660">
    <property type="entry name" value="HAMP_dom"/>
</dbReference>
<dbReference type="GO" id="GO:0005886">
    <property type="term" value="C:plasma membrane"/>
    <property type="evidence" value="ECO:0007669"/>
    <property type="project" value="UniProtKB-SubCell"/>
</dbReference>
<name>A0A3N0V2W6_9PROT</name>
<evidence type="ECO:0000256" key="11">
    <source>
        <dbReference type="ARBA" id="ARBA00022989"/>
    </source>
</evidence>
<evidence type="ECO:0000313" key="17">
    <source>
        <dbReference type="EMBL" id="ROH86894.1"/>
    </source>
</evidence>
<organism evidence="17 18">
    <name type="scientific">Pseudomethylobacillus aquaticus</name>
    <dbReference type="NCBI Taxonomy" id="2676064"/>
    <lineage>
        <taxon>Bacteria</taxon>
        <taxon>Pseudomonadati</taxon>
        <taxon>Pseudomonadota</taxon>
        <taxon>Betaproteobacteria</taxon>
        <taxon>Nitrosomonadales</taxon>
        <taxon>Methylophilaceae</taxon>
        <taxon>Pseudomethylobacillus</taxon>
    </lineage>
</organism>
<dbReference type="GO" id="GO:0005524">
    <property type="term" value="F:ATP binding"/>
    <property type="evidence" value="ECO:0007669"/>
    <property type="project" value="UniProtKB-KW"/>
</dbReference>
<evidence type="ECO:0000256" key="6">
    <source>
        <dbReference type="ARBA" id="ARBA00022679"/>
    </source>
</evidence>
<evidence type="ECO:0000256" key="1">
    <source>
        <dbReference type="ARBA" id="ARBA00000085"/>
    </source>
</evidence>
<keyword evidence="11 14" id="KW-1133">Transmembrane helix</keyword>
<sequence length="444" mass="49126">MGRLFWKMFIGFWLTLVITGAAVGIAVYFERVNSDEEFSTDRRSEFLVTMAANAIQFGGKAALDAQFRQWPSARPIDVLVVNAQGVDIYHRPVPPKALQQARVSLATNQPSPSLRKTQDVSGAEYIVFVPAHHKRPGGPLKNRLPPPEMQMLIAFIASLIFSALFAGYMTRPIRHLQHASRKLADGDLNARVSDNMGRRNDELADLGRDFDFMATRLQTLVDSQKQLLHDVSHELRSPVARMRLAAGLAQQQPEKLATALERIERETERLDDLLGQILTLARLDAGLLADSNERICLNELLADIVHDVNFEAQAVGSEVVLQATRDVYMPGSYELLHRAFENVIRNALKYNPAGQTVLVRLYQDESGVHVTVRDHGPGLAESELEAVFEPFYRASTSQGGGFGLGLAIAKRAVLRHQGRILLSNRAEGGLLVEMVFDSAAQASS</sequence>
<evidence type="ECO:0000259" key="16">
    <source>
        <dbReference type="PROSITE" id="PS50885"/>
    </source>
</evidence>
<comment type="catalytic activity">
    <reaction evidence="1">
        <text>ATP + protein L-histidine = ADP + protein N-phospho-L-histidine.</text>
        <dbReference type="EC" id="2.7.13.3"/>
    </reaction>
</comment>
<dbReference type="InterPro" id="IPR050398">
    <property type="entry name" value="HssS/ArlS-like"/>
</dbReference>
<dbReference type="InterPro" id="IPR003661">
    <property type="entry name" value="HisK_dim/P_dom"/>
</dbReference>
<dbReference type="CDD" id="cd06225">
    <property type="entry name" value="HAMP"/>
    <property type="match status" value="1"/>
</dbReference>
<protein>
    <recommendedName>
        <fullName evidence="3">histidine kinase</fullName>
        <ecNumber evidence="3">2.7.13.3</ecNumber>
    </recommendedName>
</protein>
<evidence type="ECO:0000256" key="14">
    <source>
        <dbReference type="SAM" id="Phobius"/>
    </source>
</evidence>
<dbReference type="PROSITE" id="PS50109">
    <property type="entry name" value="HIS_KIN"/>
    <property type="match status" value="1"/>
</dbReference>
<reference evidence="17 18" key="1">
    <citation type="submission" date="2018-10" db="EMBL/GenBank/DDBJ databases">
        <authorList>
            <person name="Chen W.-M."/>
        </authorList>
    </citation>
    <scope>NUCLEOTIDE SEQUENCE [LARGE SCALE GENOMIC DNA]</scope>
    <source>
        <strain evidence="17 18">H-5</strain>
    </source>
</reference>
<dbReference type="Pfam" id="PF00512">
    <property type="entry name" value="HisKA"/>
    <property type="match status" value="1"/>
</dbReference>
<keyword evidence="6" id="KW-0808">Transferase</keyword>
<dbReference type="InterPro" id="IPR003594">
    <property type="entry name" value="HATPase_dom"/>
</dbReference>
<keyword evidence="13 14" id="KW-0472">Membrane</keyword>
<evidence type="ECO:0000256" key="2">
    <source>
        <dbReference type="ARBA" id="ARBA00004651"/>
    </source>
</evidence>
<evidence type="ECO:0000256" key="4">
    <source>
        <dbReference type="ARBA" id="ARBA00022475"/>
    </source>
</evidence>
<feature type="transmembrane region" description="Helical" evidence="14">
    <location>
        <begin position="151"/>
        <end position="169"/>
    </location>
</feature>
<dbReference type="InterPro" id="IPR005467">
    <property type="entry name" value="His_kinase_dom"/>
</dbReference>
<feature type="transmembrane region" description="Helical" evidence="14">
    <location>
        <begin position="6"/>
        <end position="29"/>
    </location>
</feature>
<keyword evidence="5" id="KW-0597">Phosphoprotein</keyword>
<dbReference type="SUPFAM" id="SSF55874">
    <property type="entry name" value="ATPase domain of HSP90 chaperone/DNA topoisomerase II/histidine kinase"/>
    <property type="match status" value="1"/>
</dbReference>
<keyword evidence="4" id="KW-1003">Cell membrane</keyword>
<evidence type="ECO:0000256" key="12">
    <source>
        <dbReference type="ARBA" id="ARBA00023012"/>
    </source>
</evidence>
<dbReference type="Gene3D" id="6.10.340.10">
    <property type="match status" value="1"/>
</dbReference>
<dbReference type="SMART" id="SM00304">
    <property type="entry name" value="HAMP"/>
    <property type="match status" value="1"/>
</dbReference>
<keyword evidence="7 14" id="KW-0812">Transmembrane</keyword>
<dbReference type="RefSeq" id="WP_123236702.1">
    <property type="nucleotide sequence ID" value="NZ_RJVP01000002.1"/>
</dbReference>
<keyword evidence="12" id="KW-0902">Two-component regulatory system</keyword>
<dbReference type="SUPFAM" id="SSF47384">
    <property type="entry name" value="Homodimeric domain of signal transducing histidine kinase"/>
    <property type="match status" value="1"/>
</dbReference>
<dbReference type="SUPFAM" id="SSF158472">
    <property type="entry name" value="HAMP domain-like"/>
    <property type="match status" value="1"/>
</dbReference>
<keyword evidence="9 17" id="KW-0418">Kinase</keyword>
<gene>
    <name evidence="17" type="ORF">ED236_04100</name>
</gene>
<keyword evidence="18" id="KW-1185">Reference proteome</keyword>
<dbReference type="PRINTS" id="PR00344">
    <property type="entry name" value="BCTRLSENSOR"/>
</dbReference>
<dbReference type="PROSITE" id="PS50885">
    <property type="entry name" value="HAMP"/>
    <property type="match status" value="1"/>
</dbReference>
<keyword evidence="8" id="KW-0547">Nucleotide-binding</keyword>
<dbReference type="EMBL" id="RJVP01000002">
    <property type="protein sequence ID" value="ROH86894.1"/>
    <property type="molecule type" value="Genomic_DNA"/>
</dbReference>
<feature type="domain" description="HAMP" evidence="16">
    <location>
        <begin position="167"/>
        <end position="222"/>
    </location>
</feature>
<keyword evidence="10" id="KW-0067">ATP-binding</keyword>
<dbReference type="Gene3D" id="1.10.287.130">
    <property type="match status" value="1"/>
</dbReference>
<evidence type="ECO:0000256" key="7">
    <source>
        <dbReference type="ARBA" id="ARBA00022692"/>
    </source>
</evidence>
<evidence type="ECO:0000256" key="10">
    <source>
        <dbReference type="ARBA" id="ARBA00022840"/>
    </source>
</evidence>
<accession>A0A3N0V2W6</accession>
<dbReference type="AlphaFoldDB" id="A0A3N0V2W6"/>
<dbReference type="CDD" id="cd00082">
    <property type="entry name" value="HisKA"/>
    <property type="match status" value="1"/>
</dbReference>
<proteinExistence type="predicted"/>